<protein>
    <recommendedName>
        <fullName evidence="3">Serine aminopeptidase S33 domain-containing protein</fullName>
    </recommendedName>
</protein>
<dbReference type="Proteomes" id="UP000229647">
    <property type="component" value="Unassembled WGS sequence"/>
</dbReference>
<feature type="non-terminal residue" evidence="1">
    <location>
        <position position="225"/>
    </location>
</feature>
<accession>A0A2M7XXM7</accession>
<dbReference type="AlphaFoldDB" id="A0A2M7XXM7"/>
<dbReference type="Gene3D" id="3.40.50.1820">
    <property type="entry name" value="alpha/beta hydrolase"/>
    <property type="match status" value="1"/>
</dbReference>
<comment type="caution">
    <text evidence="1">The sequence shown here is derived from an EMBL/GenBank/DDBJ whole genome shotgun (WGS) entry which is preliminary data.</text>
</comment>
<dbReference type="EMBL" id="PFWL01000139">
    <property type="protein sequence ID" value="PJA55488.1"/>
    <property type="molecule type" value="Genomic_DNA"/>
</dbReference>
<organism evidence="1 2">
    <name type="scientific">Candidatus Roizmanbacteria bacterium CG_4_9_14_3_um_filter_33_18</name>
    <dbReference type="NCBI Taxonomy" id="1974841"/>
    <lineage>
        <taxon>Bacteria</taxon>
        <taxon>Candidatus Roizmaniibacteriota</taxon>
    </lineage>
</organism>
<gene>
    <name evidence="1" type="ORF">CO165_03275</name>
</gene>
<evidence type="ECO:0008006" key="3">
    <source>
        <dbReference type="Google" id="ProtNLM"/>
    </source>
</evidence>
<proteinExistence type="predicted"/>
<sequence>MSKKISIPFQQNLKIEGDLHINKKSNTLIVICHGYKDTKDEPVIKRIAELLENNFNVFRFNFTDKDKPFLPVEKENISTIVSYFSDSYKEIVLLGASLGGLAVLLSVENNLRINKLIFVNPFVYYFKRVAWRFRKILISMIFFYPFAKVIRENLNFYFKSLKPELIKVPTLVIVASNDKKVASIHGKTLFKQLCAKQKKLILDDQIDHGLNKEIYIKNVTDYIVD</sequence>
<dbReference type="InterPro" id="IPR029058">
    <property type="entry name" value="AB_hydrolase_fold"/>
</dbReference>
<dbReference type="SUPFAM" id="SSF53474">
    <property type="entry name" value="alpha/beta-Hydrolases"/>
    <property type="match status" value="1"/>
</dbReference>
<reference evidence="2" key="1">
    <citation type="submission" date="2017-09" db="EMBL/GenBank/DDBJ databases">
        <title>Depth-based differentiation of microbial function through sediment-hosted aquifers and enrichment of novel symbionts in the deep terrestrial subsurface.</title>
        <authorList>
            <person name="Probst A.J."/>
            <person name="Ladd B."/>
            <person name="Jarett J.K."/>
            <person name="Geller-Mcgrath D.E."/>
            <person name="Sieber C.M.K."/>
            <person name="Emerson J.B."/>
            <person name="Anantharaman K."/>
            <person name="Thomas B.C."/>
            <person name="Malmstrom R."/>
            <person name="Stieglmeier M."/>
            <person name="Klingl A."/>
            <person name="Woyke T."/>
            <person name="Ryan C.M."/>
            <person name="Banfield J.F."/>
        </authorList>
    </citation>
    <scope>NUCLEOTIDE SEQUENCE [LARGE SCALE GENOMIC DNA]</scope>
</reference>
<evidence type="ECO:0000313" key="2">
    <source>
        <dbReference type="Proteomes" id="UP000229647"/>
    </source>
</evidence>
<evidence type="ECO:0000313" key="1">
    <source>
        <dbReference type="EMBL" id="PJA55488.1"/>
    </source>
</evidence>
<name>A0A2M7XXM7_9BACT</name>